<gene>
    <name evidence="4" type="ORF">FHS31_003054</name>
</gene>
<feature type="compositionally biased region" description="Low complexity" evidence="3">
    <location>
        <begin position="125"/>
        <end position="135"/>
    </location>
</feature>
<dbReference type="InterPro" id="IPR003423">
    <property type="entry name" value="OMP_efflux"/>
</dbReference>
<dbReference type="Pfam" id="PF02321">
    <property type="entry name" value="OEP"/>
    <property type="match status" value="2"/>
</dbReference>
<name>A0ABX0TV84_9SPHN</name>
<evidence type="ECO:0000256" key="2">
    <source>
        <dbReference type="RuleBase" id="RU362097"/>
    </source>
</evidence>
<dbReference type="Gene3D" id="1.20.1600.10">
    <property type="entry name" value="Outer membrane efflux proteins (OEP)"/>
    <property type="match status" value="1"/>
</dbReference>
<dbReference type="RefSeq" id="WP_167075044.1">
    <property type="nucleotide sequence ID" value="NZ_JAAOZC010000011.1"/>
</dbReference>
<dbReference type="NCBIfam" id="TIGR01845">
    <property type="entry name" value="outer_NodT"/>
    <property type="match status" value="1"/>
</dbReference>
<proteinExistence type="inferred from homology"/>
<sequence length="501" mass="53018">MKRIATLLALTALSGCTLEPHFARPQPAVPPAWPAGDAYRTPTEAALPSVGYRDIFKDPNLQAIIAQALVNNQDLREAVANVASARAQFHVQRAALFPEVDAEAALTRRRSSGVSGATTGGATGTTGTTTTTAVSGNRDSTTYQVDAAVSAWEVDLFGRLRSETHSAFDLYLGQEAAARAARLLLVSEIAQAYFQLAADRSLLGVALDTEKSAEVTVKLTQARLDGGIAPRTDLRQAQTVLATARADEANQRTLVAQDRNALELLVGAHVADGLLPASIEAVDPLIGELPAGLDSGILLRRPDVVQAEYNLRAANARIGAARAAFFPRVSLTGLAGLASTSLSSLFTGGAFTWTVAPSVTLPIFDAGANAGNLRYAKAQRDLYLATYQKAIQTAFREVADALARRGTIDAQFAADQLNFDAAQDTLTLDIARYKQGIDPYLNTLDAQRTFYAARQTIANARLTKALNLVTLYQTLGGDQTLSDLPGTPEAKAALTQSQGAP</sequence>
<protein>
    <submittedName>
        <fullName evidence="4">Multidrug efflux system outer membrane protein</fullName>
    </submittedName>
</protein>
<keyword evidence="5" id="KW-1185">Reference proteome</keyword>
<comment type="subcellular location">
    <subcellularLocation>
        <location evidence="2">Cell membrane</location>
        <topology evidence="2">Lipid-anchor</topology>
    </subcellularLocation>
</comment>
<evidence type="ECO:0000256" key="1">
    <source>
        <dbReference type="ARBA" id="ARBA00007613"/>
    </source>
</evidence>
<dbReference type="EMBL" id="JAAOZC010000011">
    <property type="protein sequence ID" value="NIJ09422.1"/>
    <property type="molecule type" value="Genomic_DNA"/>
</dbReference>
<dbReference type="Proteomes" id="UP000727456">
    <property type="component" value="Unassembled WGS sequence"/>
</dbReference>
<keyword evidence="2" id="KW-0564">Palmitate</keyword>
<dbReference type="InterPro" id="IPR010131">
    <property type="entry name" value="MdtP/NodT-like"/>
</dbReference>
<keyword evidence="2" id="KW-0449">Lipoprotein</keyword>
<evidence type="ECO:0000313" key="4">
    <source>
        <dbReference type="EMBL" id="NIJ09422.1"/>
    </source>
</evidence>
<evidence type="ECO:0000256" key="3">
    <source>
        <dbReference type="SAM" id="MobiDB-lite"/>
    </source>
</evidence>
<organism evidence="4 5">
    <name type="scientific">Sphingomonas vulcanisoli</name>
    <dbReference type="NCBI Taxonomy" id="1658060"/>
    <lineage>
        <taxon>Bacteria</taxon>
        <taxon>Pseudomonadati</taxon>
        <taxon>Pseudomonadota</taxon>
        <taxon>Alphaproteobacteria</taxon>
        <taxon>Sphingomonadales</taxon>
        <taxon>Sphingomonadaceae</taxon>
        <taxon>Sphingomonas</taxon>
    </lineage>
</organism>
<keyword evidence="2" id="KW-0812">Transmembrane</keyword>
<feature type="region of interest" description="Disordered" evidence="3">
    <location>
        <begin position="108"/>
        <end position="135"/>
    </location>
</feature>
<dbReference type="PANTHER" id="PTHR30203">
    <property type="entry name" value="OUTER MEMBRANE CATION EFFLUX PROTEIN"/>
    <property type="match status" value="1"/>
</dbReference>
<comment type="caution">
    <text evidence="4">The sequence shown here is derived from an EMBL/GenBank/DDBJ whole genome shotgun (WGS) entry which is preliminary data.</text>
</comment>
<keyword evidence="2" id="KW-1134">Transmembrane beta strand</keyword>
<dbReference type="SUPFAM" id="SSF56954">
    <property type="entry name" value="Outer membrane efflux proteins (OEP)"/>
    <property type="match status" value="1"/>
</dbReference>
<reference evidence="4 5" key="1">
    <citation type="submission" date="2020-03" db="EMBL/GenBank/DDBJ databases">
        <title>Genomic Encyclopedia of Type Strains, Phase III (KMG-III): the genomes of soil and plant-associated and newly described type strains.</title>
        <authorList>
            <person name="Whitman W."/>
        </authorList>
    </citation>
    <scope>NUCLEOTIDE SEQUENCE [LARGE SCALE GENOMIC DNA]</scope>
    <source>
        <strain evidence="4 5">CECT 8804</strain>
    </source>
</reference>
<evidence type="ECO:0000313" key="5">
    <source>
        <dbReference type="Proteomes" id="UP000727456"/>
    </source>
</evidence>
<accession>A0ABX0TV84</accession>
<dbReference type="Gene3D" id="2.20.200.10">
    <property type="entry name" value="Outer membrane efflux proteins (OEP)"/>
    <property type="match status" value="1"/>
</dbReference>
<comment type="similarity">
    <text evidence="1 2">Belongs to the outer membrane factor (OMF) (TC 1.B.17) family.</text>
</comment>
<dbReference type="PROSITE" id="PS51257">
    <property type="entry name" value="PROKAR_LIPOPROTEIN"/>
    <property type="match status" value="1"/>
</dbReference>
<dbReference type="PANTHER" id="PTHR30203:SF32">
    <property type="entry name" value="CATION EFFLUX SYSTEM PROTEIN CUSC"/>
    <property type="match status" value="1"/>
</dbReference>
<keyword evidence="2" id="KW-0472">Membrane</keyword>